<name>C9LT36_SELS3</name>
<evidence type="ECO:0000313" key="2">
    <source>
        <dbReference type="Proteomes" id="UP000003505"/>
    </source>
</evidence>
<accession>C9LT36</accession>
<gene>
    <name evidence="1" type="ORF">SELSPUOL_00615</name>
</gene>
<protein>
    <submittedName>
        <fullName evidence="1">Uncharacterized protein</fullName>
    </submittedName>
</protein>
<organism evidence="1 2">
    <name type="scientific">Selenomonas sputigena (strain ATCC 35185 / DSM 20758 / CCUG 44933 / VPI D19B-28)</name>
    <dbReference type="NCBI Taxonomy" id="546271"/>
    <lineage>
        <taxon>Bacteria</taxon>
        <taxon>Bacillati</taxon>
        <taxon>Bacillota</taxon>
        <taxon>Negativicutes</taxon>
        <taxon>Selenomonadales</taxon>
        <taxon>Selenomonadaceae</taxon>
        <taxon>Selenomonas</taxon>
    </lineage>
</organism>
<dbReference type="EMBL" id="ACKP02000012">
    <property type="protein sequence ID" value="EEX77881.1"/>
    <property type="molecule type" value="Genomic_DNA"/>
</dbReference>
<comment type="caution">
    <text evidence="1">The sequence shown here is derived from an EMBL/GenBank/DDBJ whole genome shotgun (WGS) entry which is preliminary data.</text>
</comment>
<sequence length="41" mass="5034">MTWIAMKITYPLLKLKYIPPFSLLQREDIVCYYYHIFLGNH</sequence>
<proteinExistence type="predicted"/>
<evidence type="ECO:0000313" key="1">
    <source>
        <dbReference type="EMBL" id="EEX77881.1"/>
    </source>
</evidence>
<reference evidence="1 2" key="1">
    <citation type="submission" date="2009-09" db="EMBL/GenBank/DDBJ databases">
        <authorList>
            <person name="Weinstock G."/>
            <person name="Sodergren E."/>
            <person name="Clifton S."/>
            <person name="Fulton L."/>
            <person name="Fulton B."/>
            <person name="Courtney L."/>
            <person name="Fronick C."/>
            <person name="Harrison M."/>
            <person name="Strong C."/>
            <person name="Farmer C."/>
            <person name="Delahaunty K."/>
            <person name="Markovic C."/>
            <person name="Hall O."/>
            <person name="Minx P."/>
            <person name="Tomlinson C."/>
            <person name="Mitreva M."/>
            <person name="Nelson J."/>
            <person name="Hou S."/>
            <person name="Wollam A."/>
            <person name="Pepin K.H."/>
            <person name="Johnson M."/>
            <person name="Bhonagiri V."/>
            <person name="Nash W.E."/>
            <person name="Warren W."/>
            <person name="Chinwalla A."/>
            <person name="Mardis E.R."/>
            <person name="Wilson R.K."/>
        </authorList>
    </citation>
    <scope>NUCLEOTIDE SEQUENCE [LARGE SCALE GENOMIC DNA]</scope>
    <source>
        <strain evidence="2">ATCC 35185 / DSM 20758 / VPI D19B-28</strain>
    </source>
</reference>
<dbReference type="Proteomes" id="UP000003505">
    <property type="component" value="Unassembled WGS sequence"/>
</dbReference>
<dbReference type="AlphaFoldDB" id="C9LT36"/>